<gene>
    <name evidence="8" type="ORF">SMD31_05560</name>
</gene>
<dbReference type="Proteomes" id="UP001271769">
    <property type="component" value="Unassembled WGS sequence"/>
</dbReference>
<dbReference type="PANTHER" id="PTHR32322:SF2">
    <property type="entry name" value="EAMA DOMAIN-CONTAINING PROTEIN"/>
    <property type="match status" value="1"/>
</dbReference>
<keyword evidence="3 6" id="KW-0812">Transmembrane</keyword>
<dbReference type="EMBL" id="JAXCLX010000001">
    <property type="protein sequence ID" value="MDY0871375.1"/>
    <property type="molecule type" value="Genomic_DNA"/>
</dbReference>
<sequence length="299" mass="30644">MPAAQRLLALRLLLSTGILLGLNAPLGKLGRESGISAAGWSFAIAAGGALVLLAVILLRRQPVHLNRRHLRYYVGTALLSYVIPNLVIYAAIPHLGAGMAAIYFTLSPIMTLTFSIVLGTKRPGALGVFGILLGCVGALIVVFSKGQVGRPADLAWALGALVIPLSLAAGNIYRTVDWPEGGAPLVLAMGSNAAAALFLIAAALLFDGGLPFAALANAPGLVVAQIAIAALMFALFFRLQVAGGPVYLSQIGYVAAGTALIIGTFFLGEHYGIATWGGALVIVAGVVATTLDGGPKTQR</sequence>
<evidence type="ECO:0000256" key="2">
    <source>
        <dbReference type="ARBA" id="ARBA00007362"/>
    </source>
</evidence>
<name>A0ABU5DVN8_9PROT</name>
<keyword evidence="5 6" id="KW-0472">Membrane</keyword>
<evidence type="ECO:0000313" key="9">
    <source>
        <dbReference type="Proteomes" id="UP001271769"/>
    </source>
</evidence>
<feature type="transmembrane region" description="Helical" evidence="6">
    <location>
        <begin position="273"/>
        <end position="291"/>
    </location>
</feature>
<accession>A0ABU5DVN8</accession>
<evidence type="ECO:0000256" key="6">
    <source>
        <dbReference type="SAM" id="Phobius"/>
    </source>
</evidence>
<proteinExistence type="inferred from homology"/>
<keyword evidence="9" id="KW-1185">Reference proteome</keyword>
<comment type="caution">
    <text evidence="8">The sequence shown here is derived from an EMBL/GenBank/DDBJ whole genome shotgun (WGS) entry which is preliminary data.</text>
</comment>
<evidence type="ECO:0000256" key="1">
    <source>
        <dbReference type="ARBA" id="ARBA00004141"/>
    </source>
</evidence>
<feature type="domain" description="EamA" evidence="7">
    <location>
        <begin position="12"/>
        <end position="142"/>
    </location>
</feature>
<feature type="transmembrane region" description="Helical" evidence="6">
    <location>
        <begin position="98"/>
        <end position="118"/>
    </location>
</feature>
<dbReference type="Pfam" id="PF00892">
    <property type="entry name" value="EamA"/>
    <property type="match status" value="1"/>
</dbReference>
<feature type="transmembrane region" description="Helical" evidence="6">
    <location>
        <begin position="218"/>
        <end position="239"/>
    </location>
</feature>
<evidence type="ECO:0000313" key="8">
    <source>
        <dbReference type="EMBL" id="MDY0871375.1"/>
    </source>
</evidence>
<dbReference type="PANTHER" id="PTHR32322">
    <property type="entry name" value="INNER MEMBRANE TRANSPORTER"/>
    <property type="match status" value="1"/>
</dbReference>
<dbReference type="SUPFAM" id="SSF103481">
    <property type="entry name" value="Multidrug resistance efflux transporter EmrE"/>
    <property type="match status" value="2"/>
</dbReference>
<dbReference type="RefSeq" id="WP_320499805.1">
    <property type="nucleotide sequence ID" value="NZ_JAXCLX010000001.1"/>
</dbReference>
<dbReference type="InterPro" id="IPR037185">
    <property type="entry name" value="EmrE-like"/>
</dbReference>
<keyword evidence="4 6" id="KW-1133">Transmembrane helix</keyword>
<comment type="similarity">
    <text evidence="2">Belongs to the EamA transporter family.</text>
</comment>
<protein>
    <submittedName>
        <fullName evidence="8">DMT family transporter</fullName>
    </submittedName>
</protein>
<evidence type="ECO:0000256" key="4">
    <source>
        <dbReference type="ARBA" id="ARBA00022989"/>
    </source>
</evidence>
<feature type="transmembrane region" description="Helical" evidence="6">
    <location>
        <begin position="155"/>
        <end position="173"/>
    </location>
</feature>
<feature type="transmembrane region" description="Helical" evidence="6">
    <location>
        <begin position="185"/>
        <end position="206"/>
    </location>
</feature>
<evidence type="ECO:0000259" key="7">
    <source>
        <dbReference type="Pfam" id="PF00892"/>
    </source>
</evidence>
<organism evidence="8 9">
    <name type="scientific">Dongia rigui</name>
    <dbReference type="NCBI Taxonomy" id="940149"/>
    <lineage>
        <taxon>Bacteria</taxon>
        <taxon>Pseudomonadati</taxon>
        <taxon>Pseudomonadota</taxon>
        <taxon>Alphaproteobacteria</taxon>
        <taxon>Rhodospirillales</taxon>
        <taxon>Dongiaceae</taxon>
        <taxon>Dongia</taxon>
    </lineage>
</organism>
<evidence type="ECO:0000256" key="5">
    <source>
        <dbReference type="ARBA" id="ARBA00023136"/>
    </source>
</evidence>
<reference evidence="8 9" key="1">
    <citation type="journal article" date="2013" name="Antonie Van Leeuwenhoek">
        <title>Dongia rigui sp. nov., isolated from freshwater of a large wetland in Korea.</title>
        <authorList>
            <person name="Baik K.S."/>
            <person name="Hwang Y.M."/>
            <person name="Choi J.S."/>
            <person name="Kwon J."/>
            <person name="Seong C.N."/>
        </authorList>
    </citation>
    <scope>NUCLEOTIDE SEQUENCE [LARGE SCALE GENOMIC DNA]</scope>
    <source>
        <strain evidence="8 9">04SU4-P</strain>
    </source>
</reference>
<feature type="transmembrane region" description="Helical" evidence="6">
    <location>
        <begin position="125"/>
        <end position="143"/>
    </location>
</feature>
<comment type="subcellular location">
    <subcellularLocation>
        <location evidence="1">Membrane</location>
        <topology evidence="1">Multi-pass membrane protein</topology>
    </subcellularLocation>
</comment>
<feature type="transmembrane region" description="Helical" evidence="6">
    <location>
        <begin position="37"/>
        <end position="58"/>
    </location>
</feature>
<evidence type="ECO:0000256" key="3">
    <source>
        <dbReference type="ARBA" id="ARBA00022692"/>
    </source>
</evidence>
<dbReference type="InterPro" id="IPR000620">
    <property type="entry name" value="EamA_dom"/>
</dbReference>
<feature type="transmembrane region" description="Helical" evidence="6">
    <location>
        <begin position="70"/>
        <end position="92"/>
    </location>
</feature>
<dbReference type="InterPro" id="IPR050638">
    <property type="entry name" value="AA-Vitamin_Transporters"/>
</dbReference>
<feature type="transmembrane region" description="Helical" evidence="6">
    <location>
        <begin position="246"/>
        <end position="267"/>
    </location>
</feature>